<dbReference type="InterPro" id="IPR021077">
    <property type="entry name" value="Phage_phi-Lf_Orf112"/>
</dbReference>
<reference evidence="1 2" key="1">
    <citation type="submission" date="2019-11" db="EMBL/GenBank/DDBJ databases">
        <title>Using colonization assays and comparative genomics to discover symbiosis behaviors and factors in Vibrio fischeri.</title>
        <authorList>
            <person name="Bongrand C."/>
            <person name="Moriano-Gutierrez S."/>
            <person name="Arevalo P."/>
            <person name="Mcfall-Ngai M."/>
            <person name="Visick K."/>
            <person name="Polz M.F."/>
            <person name="Ruby E.G."/>
        </authorList>
    </citation>
    <scope>NUCLEOTIDE SEQUENCE [LARGE SCALE GENOMIC DNA]</scope>
    <source>
        <strain evidence="2">emors.4.1</strain>
    </source>
</reference>
<dbReference type="Pfam" id="PF12375">
    <property type="entry name" value="DUF3653"/>
    <property type="match status" value="1"/>
</dbReference>
<dbReference type="EMBL" id="WOBN01000058">
    <property type="protein sequence ID" value="MUK51445.1"/>
    <property type="molecule type" value="Genomic_DNA"/>
</dbReference>
<dbReference type="RefSeq" id="WP_367190924.1">
    <property type="nucleotide sequence ID" value="NZ_WOBN01000058.1"/>
</dbReference>
<protein>
    <submittedName>
        <fullName evidence="1">Regulator</fullName>
    </submittedName>
</protein>
<evidence type="ECO:0000313" key="2">
    <source>
        <dbReference type="Proteomes" id="UP000448038"/>
    </source>
</evidence>
<proteinExistence type="predicted"/>
<accession>A0A844P8B0</accession>
<dbReference type="AlphaFoldDB" id="A0A844P8B0"/>
<gene>
    <name evidence="1" type="ORF">GNP88_20355</name>
</gene>
<sequence length="125" mass="14702">MKYNEMTENYFFRFYKCGLSIEKTANLCFKSVIEVKKWDEGKTIPPECKRLMRMHTGKKLGVGSNWHGFEIRKNKLLLPTGRELEPQQILTAVALLEIECDTDRRTLTKLMRLVRALSMMQESNR</sequence>
<evidence type="ECO:0000313" key="1">
    <source>
        <dbReference type="EMBL" id="MUK51445.1"/>
    </source>
</evidence>
<organism evidence="1 2">
    <name type="scientific">Aliivibrio fischeri</name>
    <name type="common">Vibrio fischeri</name>
    <dbReference type="NCBI Taxonomy" id="668"/>
    <lineage>
        <taxon>Bacteria</taxon>
        <taxon>Pseudomonadati</taxon>
        <taxon>Pseudomonadota</taxon>
        <taxon>Gammaproteobacteria</taxon>
        <taxon>Vibrionales</taxon>
        <taxon>Vibrionaceae</taxon>
        <taxon>Aliivibrio</taxon>
    </lineage>
</organism>
<dbReference type="Proteomes" id="UP000448038">
    <property type="component" value="Unassembled WGS sequence"/>
</dbReference>
<name>A0A844P8B0_ALIFS</name>
<comment type="caution">
    <text evidence="1">The sequence shown here is derived from an EMBL/GenBank/DDBJ whole genome shotgun (WGS) entry which is preliminary data.</text>
</comment>